<dbReference type="EMBL" id="CAUJNA010001280">
    <property type="protein sequence ID" value="CAJ1385765.1"/>
    <property type="molecule type" value="Genomic_DNA"/>
</dbReference>
<name>A0AA36IFG6_9DINO</name>
<sequence>MAARHRPKCLMSEEEWELSRWWREGPGCFEDSDEPDEFALTPRRHQPDMFAIEAEFADWQPSKGAYDLSPRNSPQKELYQLEEEENAYISAVQLLKEMGPGRAEAEAVWKTCVLREKLRLVRSMAGERRPPSREVSVETADEVEDMELCPENWPEDHFRPQASDFAFNFAELDVSEQQCKAETKEVLASILRSWYNLASTHGSSECARGGHIAS</sequence>
<comment type="caution">
    <text evidence="1">The sequence shown here is derived from an EMBL/GenBank/DDBJ whole genome shotgun (WGS) entry which is preliminary data.</text>
</comment>
<gene>
    <name evidence="1" type="ORF">EVOR1521_LOCUS12304</name>
</gene>
<dbReference type="Proteomes" id="UP001178507">
    <property type="component" value="Unassembled WGS sequence"/>
</dbReference>
<protein>
    <submittedName>
        <fullName evidence="1">Uncharacterized protein</fullName>
    </submittedName>
</protein>
<evidence type="ECO:0000313" key="1">
    <source>
        <dbReference type="EMBL" id="CAJ1385765.1"/>
    </source>
</evidence>
<dbReference type="AlphaFoldDB" id="A0AA36IFG6"/>
<keyword evidence="2" id="KW-1185">Reference proteome</keyword>
<organism evidence="1 2">
    <name type="scientific">Effrenium voratum</name>
    <dbReference type="NCBI Taxonomy" id="2562239"/>
    <lineage>
        <taxon>Eukaryota</taxon>
        <taxon>Sar</taxon>
        <taxon>Alveolata</taxon>
        <taxon>Dinophyceae</taxon>
        <taxon>Suessiales</taxon>
        <taxon>Symbiodiniaceae</taxon>
        <taxon>Effrenium</taxon>
    </lineage>
</organism>
<accession>A0AA36IFG6</accession>
<evidence type="ECO:0000313" key="2">
    <source>
        <dbReference type="Proteomes" id="UP001178507"/>
    </source>
</evidence>
<reference evidence="1" key="1">
    <citation type="submission" date="2023-08" db="EMBL/GenBank/DDBJ databases">
        <authorList>
            <person name="Chen Y."/>
            <person name="Shah S."/>
            <person name="Dougan E. K."/>
            <person name="Thang M."/>
            <person name="Chan C."/>
        </authorList>
    </citation>
    <scope>NUCLEOTIDE SEQUENCE</scope>
</reference>
<proteinExistence type="predicted"/>